<dbReference type="Gene3D" id="2.60.40.10">
    <property type="entry name" value="Immunoglobulins"/>
    <property type="match status" value="3"/>
</dbReference>
<name>A0A1I6G3C7_9FLAO</name>
<dbReference type="STRING" id="400055.SAMN04490243_1161"/>
<protein>
    <submittedName>
        <fullName evidence="2">C-terminal domain of CHU protein family protein</fullName>
    </submittedName>
</protein>
<organism evidence="2 3">
    <name type="scientific">Robiginitalea myxolifaciens</name>
    <dbReference type="NCBI Taxonomy" id="400055"/>
    <lineage>
        <taxon>Bacteria</taxon>
        <taxon>Pseudomonadati</taxon>
        <taxon>Bacteroidota</taxon>
        <taxon>Flavobacteriia</taxon>
        <taxon>Flavobacteriales</taxon>
        <taxon>Flavobacteriaceae</taxon>
        <taxon>Robiginitalea</taxon>
    </lineage>
</organism>
<dbReference type="RefSeq" id="WP_245759752.1">
    <property type="nucleotide sequence ID" value="NZ_FOYQ01000001.1"/>
</dbReference>
<evidence type="ECO:0000313" key="3">
    <source>
        <dbReference type="Proteomes" id="UP000199534"/>
    </source>
</evidence>
<evidence type="ECO:0000256" key="1">
    <source>
        <dbReference type="SAM" id="SignalP"/>
    </source>
</evidence>
<accession>A0A1I6G3C7</accession>
<dbReference type="SUPFAM" id="SSF48726">
    <property type="entry name" value="Immunoglobulin"/>
    <property type="match status" value="1"/>
</dbReference>
<dbReference type="AlphaFoldDB" id="A0A1I6G3C7"/>
<dbReference type="CDD" id="cd00146">
    <property type="entry name" value="PKD"/>
    <property type="match status" value="1"/>
</dbReference>
<dbReference type="Proteomes" id="UP000199534">
    <property type="component" value="Unassembled WGS sequence"/>
</dbReference>
<keyword evidence="1" id="KW-0732">Signal</keyword>
<sequence length="750" mass="79874">MFQKLRFATALLWGLMWIQTGSAQVLNAPEAAPNQTPPAGSTAWSAACASASFNDYWVNFTWSPPLVNSDNEFILELSDASGSFSNATELARDGSKNAEFDFYFQFSLPTDTRGEGYRLRVRSTSPAITSPVSVAYPMYYLDVNGGITVRPQGQADFGDGTAQVCDGNSITLEVYGLPNAGTYNYNWYRSGTLLADKGPSIVVSQAGMYNAEIDYGSCSGSGNTLSNIIDVTTGSSLGIQINPPSKTALCSGETELLEANITGQGLTYTWFKDGVAITSPTVDDSTYLVDASTPGFEGDYSVEIFGTGACVEQSPVVTMTNAGDFNVTRDNPDTVVVLPGQNSTLSVSTDASGVTYQWYRNGNPISGATSASITVDDTVTGTYFARVSLTGGACASTSKDSPATEVVAPVALELDIAYSGTYSACQNTDVVLNVSQIRAIDGGGGATDVTASLQGDLNYQWFFDGNPVGGATGSSISLTDVSENGDYSLQASISSYNATSNTLGVQLRVNETLVINASETTVCGPAQPVILDTNTDLTGVTFDWFRDGVNLNRAEASIDVSTPGIYQLVIQRSGCPVPSNEITLNSLDENLITLDPGTDLRIPEGTSRTVTASGGDSYRWMDAQNNELSTSSSYSFTTEGQYMLVATLGGCQISRVLTVSYLDTFKVPNVISANGDGINDQWIIPNSFSGRAEVQVIIYNDKGEEVLNEFNYQNDWPSSATSFPSQNMVFYYKIQNASETLKQGTITVIR</sequence>
<feature type="signal peptide" evidence="1">
    <location>
        <begin position="1"/>
        <end position="23"/>
    </location>
</feature>
<feature type="chain" id="PRO_5011682331" evidence="1">
    <location>
        <begin position="24"/>
        <end position="750"/>
    </location>
</feature>
<reference evidence="2 3" key="1">
    <citation type="submission" date="2016-10" db="EMBL/GenBank/DDBJ databases">
        <authorList>
            <person name="de Groot N.N."/>
        </authorList>
    </citation>
    <scope>NUCLEOTIDE SEQUENCE [LARGE SCALE GENOMIC DNA]</scope>
    <source>
        <strain evidence="2 3">DSM 21019</strain>
    </source>
</reference>
<proteinExistence type="predicted"/>
<dbReference type="InterPro" id="IPR013783">
    <property type="entry name" value="Ig-like_fold"/>
</dbReference>
<keyword evidence="3" id="KW-1185">Reference proteome</keyword>
<dbReference type="InterPro" id="IPR036179">
    <property type="entry name" value="Ig-like_dom_sf"/>
</dbReference>
<gene>
    <name evidence="2" type="ORF">SAMN04490243_1161</name>
</gene>
<dbReference type="Pfam" id="PF13585">
    <property type="entry name" value="CHU_C"/>
    <property type="match status" value="1"/>
</dbReference>
<evidence type="ECO:0000313" key="2">
    <source>
        <dbReference type="EMBL" id="SFR36631.1"/>
    </source>
</evidence>
<dbReference type="EMBL" id="FOYQ01000001">
    <property type="protein sequence ID" value="SFR36631.1"/>
    <property type="molecule type" value="Genomic_DNA"/>
</dbReference>